<sequence>MLIAESYSKLVHSFRHNDLFNVFKSLNIPDACSACTKNESIEILMYAINVIQELAVIYLRETVTTSICPTGDFVV</sequence>
<evidence type="ECO:0000313" key="1">
    <source>
        <dbReference type="EMBL" id="KAE9388844.1"/>
    </source>
</evidence>
<protein>
    <submittedName>
        <fullName evidence="1">Uncharacterized protein</fullName>
    </submittedName>
</protein>
<dbReference type="AlphaFoldDB" id="A0A6A4GUN3"/>
<proteinExistence type="predicted"/>
<dbReference type="EMBL" id="ML769724">
    <property type="protein sequence ID" value="KAE9388844.1"/>
    <property type="molecule type" value="Genomic_DNA"/>
</dbReference>
<evidence type="ECO:0000313" key="2">
    <source>
        <dbReference type="Proteomes" id="UP000799118"/>
    </source>
</evidence>
<name>A0A6A4GUN3_9AGAR</name>
<accession>A0A6A4GUN3</accession>
<gene>
    <name evidence="1" type="ORF">BT96DRAFT_926875</name>
</gene>
<organism evidence="1 2">
    <name type="scientific">Gymnopus androsaceus JB14</name>
    <dbReference type="NCBI Taxonomy" id="1447944"/>
    <lineage>
        <taxon>Eukaryota</taxon>
        <taxon>Fungi</taxon>
        <taxon>Dikarya</taxon>
        <taxon>Basidiomycota</taxon>
        <taxon>Agaricomycotina</taxon>
        <taxon>Agaricomycetes</taxon>
        <taxon>Agaricomycetidae</taxon>
        <taxon>Agaricales</taxon>
        <taxon>Marasmiineae</taxon>
        <taxon>Omphalotaceae</taxon>
        <taxon>Gymnopus</taxon>
    </lineage>
</organism>
<keyword evidence="2" id="KW-1185">Reference proteome</keyword>
<reference evidence="1" key="1">
    <citation type="journal article" date="2019" name="Environ. Microbiol.">
        <title>Fungal ecological strategies reflected in gene transcription - a case study of two litter decomposers.</title>
        <authorList>
            <person name="Barbi F."/>
            <person name="Kohler A."/>
            <person name="Barry K."/>
            <person name="Baskaran P."/>
            <person name="Daum C."/>
            <person name="Fauchery L."/>
            <person name="Ihrmark K."/>
            <person name="Kuo A."/>
            <person name="LaButti K."/>
            <person name="Lipzen A."/>
            <person name="Morin E."/>
            <person name="Grigoriev I.V."/>
            <person name="Henrissat B."/>
            <person name="Lindahl B."/>
            <person name="Martin F."/>
        </authorList>
    </citation>
    <scope>NUCLEOTIDE SEQUENCE</scope>
    <source>
        <strain evidence="1">JB14</strain>
    </source>
</reference>
<dbReference type="Proteomes" id="UP000799118">
    <property type="component" value="Unassembled WGS sequence"/>
</dbReference>